<dbReference type="GO" id="GO:0005506">
    <property type="term" value="F:iron ion binding"/>
    <property type="evidence" value="ECO:0007669"/>
    <property type="project" value="InterPro"/>
</dbReference>
<feature type="non-terminal residue" evidence="3">
    <location>
        <position position="1"/>
    </location>
</feature>
<dbReference type="PRINTS" id="PR00463">
    <property type="entry name" value="EP450I"/>
</dbReference>
<gene>
    <name evidence="3" type="ORF">Tci_920417</name>
</gene>
<dbReference type="PANTHER" id="PTHR24305">
    <property type="entry name" value="CYTOCHROME P450"/>
    <property type="match status" value="1"/>
</dbReference>
<sequence length="129" mass="14264">PPGAPPPDDLLQMLLDARYEDNGASMTENQLVDELNILLVAGHETSANALAWAFYLLARHPEAQEKLVAETERELPGGQAPEFEDLPRVPYALQVVQEAMRLYPPAWIIDRVATEDDEFQGVSIPKGSL</sequence>
<dbReference type="UniPathway" id="UPA00213"/>
<dbReference type="PANTHER" id="PTHR24305:SF166">
    <property type="entry name" value="CYTOCHROME P450 12A4, MITOCHONDRIAL-RELATED"/>
    <property type="match status" value="1"/>
</dbReference>
<dbReference type="InterPro" id="IPR001128">
    <property type="entry name" value="Cyt_P450"/>
</dbReference>
<comment type="caution">
    <text evidence="3">The sequence shown here is derived from an EMBL/GenBank/DDBJ whole genome shotgun (WGS) entry which is preliminary data.</text>
</comment>
<keyword evidence="2" id="KW-0560">Oxidoreductase</keyword>
<accession>A0A699WRZ0</accession>
<name>A0A699WRZ0_TANCI</name>
<reference evidence="3" key="1">
    <citation type="journal article" date="2019" name="Sci. Rep.">
        <title>Draft genome of Tanacetum cinerariifolium, the natural source of mosquito coil.</title>
        <authorList>
            <person name="Yamashiro T."/>
            <person name="Shiraishi A."/>
            <person name="Satake H."/>
            <person name="Nakayama K."/>
        </authorList>
    </citation>
    <scope>NUCLEOTIDE SEQUENCE</scope>
</reference>
<dbReference type="GO" id="GO:0016114">
    <property type="term" value="P:terpenoid biosynthetic process"/>
    <property type="evidence" value="ECO:0007669"/>
    <property type="project" value="UniProtKB-UniPathway"/>
</dbReference>
<dbReference type="GO" id="GO:0004497">
    <property type="term" value="F:monooxygenase activity"/>
    <property type="evidence" value="ECO:0007669"/>
    <property type="project" value="InterPro"/>
</dbReference>
<dbReference type="SUPFAM" id="SSF48264">
    <property type="entry name" value="Cytochrome P450"/>
    <property type="match status" value="1"/>
</dbReference>
<evidence type="ECO:0000256" key="1">
    <source>
        <dbReference type="ARBA" id="ARBA00010617"/>
    </source>
</evidence>
<dbReference type="InterPro" id="IPR002401">
    <property type="entry name" value="Cyt_P450_E_grp-I"/>
</dbReference>
<dbReference type="Pfam" id="PF00067">
    <property type="entry name" value="p450"/>
    <property type="match status" value="1"/>
</dbReference>
<dbReference type="AlphaFoldDB" id="A0A699WRZ0"/>
<dbReference type="InterPro" id="IPR036396">
    <property type="entry name" value="Cyt_P450_sf"/>
</dbReference>
<evidence type="ECO:0000256" key="2">
    <source>
        <dbReference type="ARBA" id="ARBA00023002"/>
    </source>
</evidence>
<dbReference type="Gene3D" id="1.10.630.10">
    <property type="entry name" value="Cytochrome P450"/>
    <property type="match status" value="1"/>
</dbReference>
<protein>
    <submittedName>
        <fullName evidence="3">Cytochrome P450</fullName>
    </submittedName>
</protein>
<proteinExistence type="inferred from homology"/>
<dbReference type="GO" id="GO:0020037">
    <property type="term" value="F:heme binding"/>
    <property type="evidence" value="ECO:0007669"/>
    <property type="project" value="InterPro"/>
</dbReference>
<feature type="non-terminal residue" evidence="3">
    <location>
        <position position="129"/>
    </location>
</feature>
<comment type="similarity">
    <text evidence="1">Belongs to the cytochrome P450 family.</text>
</comment>
<organism evidence="3">
    <name type="scientific">Tanacetum cinerariifolium</name>
    <name type="common">Dalmatian daisy</name>
    <name type="synonym">Chrysanthemum cinerariifolium</name>
    <dbReference type="NCBI Taxonomy" id="118510"/>
    <lineage>
        <taxon>Eukaryota</taxon>
        <taxon>Viridiplantae</taxon>
        <taxon>Streptophyta</taxon>
        <taxon>Embryophyta</taxon>
        <taxon>Tracheophyta</taxon>
        <taxon>Spermatophyta</taxon>
        <taxon>Magnoliopsida</taxon>
        <taxon>eudicotyledons</taxon>
        <taxon>Gunneridae</taxon>
        <taxon>Pentapetalae</taxon>
        <taxon>asterids</taxon>
        <taxon>campanulids</taxon>
        <taxon>Asterales</taxon>
        <taxon>Asteraceae</taxon>
        <taxon>Asteroideae</taxon>
        <taxon>Anthemideae</taxon>
        <taxon>Anthemidinae</taxon>
        <taxon>Tanacetum</taxon>
    </lineage>
</organism>
<dbReference type="EMBL" id="BKCJ011722289">
    <property type="protein sequence ID" value="GFD48448.1"/>
    <property type="molecule type" value="Genomic_DNA"/>
</dbReference>
<dbReference type="GO" id="GO:0016705">
    <property type="term" value="F:oxidoreductase activity, acting on paired donors, with incorporation or reduction of molecular oxygen"/>
    <property type="evidence" value="ECO:0007669"/>
    <property type="project" value="InterPro"/>
</dbReference>
<evidence type="ECO:0000313" key="3">
    <source>
        <dbReference type="EMBL" id="GFD48448.1"/>
    </source>
</evidence>
<dbReference type="PRINTS" id="PR00385">
    <property type="entry name" value="P450"/>
</dbReference>
<dbReference type="InterPro" id="IPR050121">
    <property type="entry name" value="Cytochrome_P450_monoxygenase"/>
</dbReference>